<evidence type="ECO:0000256" key="1">
    <source>
        <dbReference type="SAM" id="MobiDB-lite"/>
    </source>
</evidence>
<reference evidence="2 3" key="1">
    <citation type="journal article" date="2024" name="J. Plant Pathol.">
        <title>Sequence and assembly of the genome of Seiridium unicorne, isolate CBS 538.82, causal agent of cypress canker disease.</title>
        <authorList>
            <person name="Scali E."/>
            <person name="Rocca G.D."/>
            <person name="Danti R."/>
            <person name="Garbelotto M."/>
            <person name="Barberini S."/>
            <person name="Baroncelli R."/>
            <person name="Emiliani G."/>
        </authorList>
    </citation>
    <scope>NUCLEOTIDE SEQUENCE [LARGE SCALE GENOMIC DNA]</scope>
    <source>
        <strain evidence="2 3">BM-138-508</strain>
    </source>
</reference>
<organism evidence="2 3">
    <name type="scientific">Seiridium unicorne</name>
    <dbReference type="NCBI Taxonomy" id="138068"/>
    <lineage>
        <taxon>Eukaryota</taxon>
        <taxon>Fungi</taxon>
        <taxon>Dikarya</taxon>
        <taxon>Ascomycota</taxon>
        <taxon>Pezizomycotina</taxon>
        <taxon>Sordariomycetes</taxon>
        <taxon>Xylariomycetidae</taxon>
        <taxon>Amphisphaeriales</taxon>
        <taxon>Sporocadaceae</taxon>
        <taxon>Seiridium</taxon>
    </lineage>
</organism>
<dbReference type="Pfam" id="PF12224">
    <property type="entry name" value="Amidoligase_2"/>
    <property type="match status" value="1"/>
</dbReference>
<dbReference type="InterPro" id="IPR022025">
    <property type="entry name" value="Amidoligase_2"/>
</dbReference>
<comment type="caution">
    <text evidence="2">The sequence shown here is derived from an EMBL/GenBank/DDBJ whole genome shotgun (WGS) entry which is preliminary data.</text>
</comment>
<evidence type="ECO:0000313" key="2">
    <source>
        <dbReference type="EMBL" id="KAK9421800.1"/>
    </source>
</evidence>
<dbReference type="PANTHER" id="PTHR36847:SF1">
    <property type="entry name" value="AMIDOLIGASE ENZYME"/>
    <property type="match status" value="1"/>
</dbReference>
<name>A0ABR2V5Q2_9PEZI</name>
<dbReference type="Proteomes" id="UP001408356">
    <property type="component" value="Unassembled WGS sequence"/>
</dbReference>
<dbReference type="PANTHER" id="PTHR36847">
    <property type="entry name" value="AMIDOLIGASE ENZYME"/>
    <property type="match status" value="1"/>
</dbReference>
<evidence type="ECO:0000313" key="3">
    <source>
        <dbReference type="Proteomes" id="UP001408356"/>
    </source>
</evidence>
<dbReference type="EMBL" id="JARVKF010000157">
    <property type="protein sequence ID" value="KAK9421800.1"/>
    <property type="molecule type" value="Genomic_DNA"/>
</dbReference>
<keyword evidence="3" id="KW-1185">Reference proteome</keyword>
<gene>
    <name evidence="2" type="ORF">SUNI508_05401</name>
</gene>
<feature type="region of interest" description="Disordered" evidence="1">
    <location>
        <begin position="319"/>
        <end position="347"/>
    </location>
</feature>
<proteinExistence type="predicted"/>
<sequence length="553" mass="62090">MSQPTEPAPPRLSFGVELEFAVLYVFGSNKVVSSAPPGKYFDDGLPQPLEIPYPAHEKAPDLQAIGQYTVEKAIRDTLAAAGFPVQVAPAEPTDTVAEQRLDQYRHWQVGRDVSVYGVDIPKYEEGIRAASIEIGTPVEWDSPLAFEAVRYAVNLLASQFRIQVNTSTGMHVHVGNGPAYMPYQWVKRMAMFCWAADRLLATLNPPTRSWNFFCPGIRDFSRLARNELEDEPPIHEAQQRGETFLSATLMCEPYIATDVRFGERSTLWRETHAHEETVAKFGQTRLPGHFEPFIDENAPVTCYPSAARHEDPQVPLDQYTHKLNNAPSNISSDRSSPQPTDETRRKSVDLTQAQLAEKTAALENTKGRVGVRKRLNGFPRLKLPRWTEEDLRNIDDVNQLNGGHDMSSWGDPAIDGGVWFGVERIAQTKASCQIDNMLRRGYRYNYNFRSYECGSIGNPSVPSERTVEWRQAAGSMDGKWVSVWSRIVVGVSRFAVHAPVDVFLRILTCCDYAEKGGSYDVLDLLEDMGLVAEAEVAGQRIWDDGDNWGLEYE</sequence>
<feature type="compositionally biased region" description="Polar residues" evidence="1">
    <location>
        <begin position="321"/>
        <end position="340"/>
    </location>
</feature>
<protein>
    <submittedName>
        <fullName evidence="2">Amidoligase enzyme</fullName>
    </submittedName>
</protein>
<accession>A0ABR2V5Q2</accession>